<dbReference type="EMBL" id="CP036526">
    <property type="protein sequence ID" value="QDT10047.1"/>
    <property type="molecule type" value="Genomic_DNA"/>
</dbReference>
<dbReference type="PANTHER" id="PTHR35005:SF1">
    <property type="entry name" value="2-AMINO-5-FORMYLAMINO-6-RIBOSYLAMINOPYRIMIDIN-4(3H)-ONE 5'-MONOPHOSPHATE DEFORMYLASE"/>
    <property type="match status" value="1"/>
</dbReference>
<dbReference type="InterPro" id="IPR003785">
    <property type="entry name" value="Creatininase/forma_Hydrolase"/>
</dbReference>
<evidence type="ECO:0000256" key="3">
    <source>
        <dbReference type="ARBA" id="ARBA00022801"/>
    </source>
</evidence>
<dbReference type="GO" id="GO:0016811">
    <property type="term" value="F:hydrolase activity, acting on carbon-nitrogen (but not peptide) bonds, in linear amides"/>
    <property type="evidence" value="ECO:0007669"/>
    <property type="project" value="TreeGrafter"/>
</dbReference>
<comment type="cofactor">
    <cofactor evidence="1">
        <name>Zn(2+)</name>
        <dbReference type="ChEBI" id="CHEBI:29105"/>
    </cofactor>
</comment>
<dbReference type="GO" id="GO:0046872">
    <property type="term" value="F:metal ion binding"/>
    <property type="evidence" value="ECO:0007669"/>
    <property type="project" value="UniProtKB-KW"/>
</dbReference>
<dbReference type="GO" id="GO:0047789">
    <property type="term" value="F:creatininase activity"/>
    <property type="evidence" value="ECO:0007669"/>
    <property type="project" value="UniProtKB-EC"/>
</dbReference>
<keyword evidence="7" id="KW-1185">Reference proteome</keyword>
<proteinExistence type="inferred from homology"/>
<evidence type="ECO:0000256" key="1">
    <source>
        <dbReference type="ARBA" id="ARBA00001947"/>
    </source>
</evidence>
<keyword evidence="2" id="KW-0479">Metal-binding</keyword>
<dbReference type="Proteomes" id="UP000319817">
    <property type="component" value="Chromosome"/>
</dbReference>
<dbReference type="SUPFAM" id="SSF102215">
    <property type="entry name" value="Creatininase"/>
    <property type="match status" value="1"/>
</dbReference>
<reference evidence="6 7" key="1">
    <citation type="submission" date="2019-02" db="EMBL/GenBank/DDBJ databases">
        <title>Deep-cultivation of Planctomycetes and their phenomic and genomic characterization uncovers novel biology.</title>
        <authorList>
            <person name="Wiegand S."/>
            <person name="Jogler M."/>
            <person name="Boedeker C."/>
            <person name="Pinto D."/>
            <person name="Vollmers J."/>
            <person name="Rivas-Marin E."/>
            <person name="Kohn T."/>
            <person name="Peeters S.H."/>
            <person name="Heuer A."/>
            <person name="Rast P."/>
            <person name="Oberbeckmann S."/>
            <person name="Bunk B."/>
            <person name="Jeske O."/>
            <person name="Meyerdierks A."/>
            <person name="Storesund J.E."/>
            <person name="Kallscheuer N."/>
            <person name="Luecker S."/>
            <person name="Lage O.M."/>
            <person name="Pohl T."/>
            <person name="Merkel B.J."/>
            <person name="Hornburger P."/>
            <person name="Mueller R.-W."/>
            <person name="Bruemmer F."/>
            <person name="Labrenz M."/>
            <person name="Spormann A.M."/>
            <person name="Op den Camp H."/>
            <person name="Overmann J."/>
            <person name="Amann R."/>
            <person name="Jetten M.S.M."/>
            <person name="Mascher T."/>
            <person name="Medema M.H."/>
            <person name="Devos D.P."/>
            <person name="Kaster A.-K."/>
            <person name="Ovreas L."/>
            <person name="Rohde M."/>
            <person name="Galperin M.Y."/>
            <person name="Jogler C."/>
        </authorList>
    </citation>
    <scope>NUCLEOTIDE SEQUENCE [LARGE SCALE GENOMIC DNA]</scope>
    <source>
        <strain evidence="6 7">K23_9</strain>
    </source>
</reference>
<dbReference type="Pfam" id="PF02633">
    <property type="entry name" value="Creatininase"/>
    <property type="match status" value="1"/>
</dbReference>
<name>A0A517NSD4_9BACT</name>
<accession>A0A517NSD4</accession>
<evidence type="ECO:0000256" key="2">
    <source>
        <dbReference type="ARBA" id="ARBA00022723"/>
    </source>
</evidence>
<keyword evidence="3 6" id="KW-0378">Hydrolase</keyword>
<dbReference type="EC" id="3.5.2.10" evidence="6"/>
<keyword evidence="4" id="KW-0862">Zinc</keyword>
<dbReference type="AlphaFoldDB" id="A0A517NSD4"/>
<evidence type="ECO:0000313" key="6">
    <source>
        <dbReference type="EMBL" id="QDT10047.1"/>
    </source>
</evidence>
<evidence type="ECO:0000313" key="7">
    <source>
        <dbReference type="Proteomes" id="UP000319817"/>
    </source>
</evidence>
<evidence type="ECO:0000256" key="4">
    <source>
        <dbReference type="ARBA" id="ARBA00022833"/>
    </source>
</evidence>
<protein>
    <submittedName>
        <fullName evidence="6">Creatinine amidohydrolase</fullName>
        <ecNumber evidence="6">3.5.2.10</ecNumber>
    </submittedName>
</protein>
<dbReference type="Gene3D" id="3.40.50.10310">
    <property type="entry name" value="Creatininase"/>
    <property type="match status" value="1"/>
</dbReference>
<dbReference type="GO" id="GO:0009231">
    <property type="term" value="P:riboflavin biosynthetic process"/>
    <property type="evidence" value="ECO:0007669"/>
    <property type="project" value="TreeGrafter"/>
</dbReference>
<comment type="similarity">
    <text evidence="5">Belongs to the creatininase superfamily.</text>
</comment>
<sequence length="263" mass="29322">MTQSKRRPWLLAENNYADLRDADIEVAVIPLGATEPHNLHLPYGTDVYEATELATRIGEQSYTAGAKVRVLPTIPFGVQTNMRKLPLAINVNPATLDLFLTDVVHSLIGSNVKKILLFNSHGGNDFKPLLRTLAGQDIQLFLCDWFRLVNDVYDSIFDHPEDHAGEMETSFMLAHFPHLVAQNADGTLTADDGDVRANRFEAINKGWIQITRQWDLLTTNCGSGNPHQSTVEKGHQVTKVVVDRVADFIVDLSDSELDAEFPF</sequence>
<dbReference type="InterPro" id="IPR024087">
    <property type="entry name" value="Creatininase-like_sf"/>
</dbReference>
<organism evidence="6 7">
    <name type="scientific">Stieleria marina</name>
    <dbReference type="NCBI Taxonomy" id="1930275"/>
    <lineage>
        <taxon>Bacteria</taxon>
        <taxon>Pseudomonadati</taxon>
        <taxon>Planctomycetota</taxon>
        <taxon>Planctomycetia</taxon>
        <taxon>Pirellulales</taxon>
        <taxon>Pirellulaceae</taxon>
        <taxon>Stieleria</taxon>
    </lineage>
</organism>
<gene>
    <name evidence="6" type="primary">crnA</name>
    <name evidence="6" type="ORF">K239x_20000</name>
</gene>
<evidence type="ECO:0000256" key="5">
    <source>
        <dbReference type="ARBA" id="ARBA00024029"/>
    </source>
</evidence>
<dbReference type="PANTHER" id="PTHR35005">
    <property type="entry name" value="3-DEHYDRO-SCYLLO-INOSOSE HYDROLASE"/>
    <property type="match status" value="1"/>
</dbReference>